<reference evidence="2 3" key="1">
    <citation type="submission" date="2019-03" db="EMBL/GenBank/DDBJ databases">
        <title>Genomic Encyclopedia of Type Strains, Phase IV (KMG-IV): sequencing the most valuable type-strain genomes for metagenomic binning, comparative biology and taxonomic classification.</title>
        <authorList>
            <person name="Goeker M."/>
        </authorList>
    </citation>
    <scope>NUCLEOTIDE SEQUENCE [LARGE SCALE GENOMIC DNA]</scope>
    <source>
        <strain evidence="2 3">DSM 13328</strain>
    </source>
</reference>
<keyword evidence="3" id="KW-1185">Reference proteome</keyword>
<sequence>MLFSFSHTVSFKLPYVGFVCSKQTTGFVMPPSTSMYTMLGLVWFILITLCDLIRGNLHRSKLTPDHERGIAWNPHMTTICPLQIFLIRFYNFMYIFLQKLLHNFELCRHLTHRWNCRDPESQDIFFPIFQSLCLSDASLFCLCQIAKSHPFPLR</sequence>
<keyword evidence="1" id="KW-0472">Membrane</keyword>
<evidence type="ECO:0000313" key="2">
    <source>
        <dbReference type="EMBL" id="TDQ71207.1"/>
    </source>
</evidence>
<accession>A0A484F979</accession>
<keyword evidence="1" id="KW-1133">Transmembrane helix</keyword>
<name>A0A484F979_9EURY</name>
<proteinExistence type="predicted"/>
<gene>
    <name evidence="2" type="ORF">C7391_0311</name>
</gene>
<organism evidence="2 3">
    <name type="scientific">Methanimicrococcus blatticola</name>
    <dbReference type="NCBI Taxonomy" id="91560"/>
    <lineage>
        <taxon>Archaea</taxon>
        <taxon>Methanobacteriati</taxon>
        <taxon>Methanobacteriota</taxon>
        <taxon>Stenosarchaea group</taxon>
        <taxon>Methanomicrobia</taxon>
        <taxon>Methanosarcinales</taxon>
        <taxon>Methanosarcinaceae</taxon>
        <taxon>Methanimicrococcus</taxon>
    </lineage>
</organism>
<evidence type="ECO:0000256" key="1">
    <source>
        <dbReference type="SAM" id="Phobius"/>
    </source>
</evidence>
<comment type="caution">
    <text evidence="2">The sequence shown here is derived from an EMBL/GenBank/DDBJ whole genome shotgun (WGS) entry which is preliminary data.</text>
</comment>
<feature type="transmembrane region" description="Helical" evidence="1">
    <location>
        <begin position="35"/>
        <end position="53"/>
    </location>
</feature>
<keyword evidence="1" id="KW-0812">Transmembrane</keyword>
<protein>
    <submittedName>
        <fullName evidence="2">Uncharacterized protein</fullName>
    </submittedName>
</protein>
<evidence type="ECO:0000313" key="3">
    <source>
        <dbReference type="Proteomes" id="UP000294855"/>
    </source>
</evidence>
<dbReference type="EMBL" id="SNYS01000005">
    <property type="protein sequence ID" value="TDQ71207.1"/>
    <property type="molecule type" value="Genomic_DNA"/>
</dbReference>
<dbReference type="AlphaFoldDB" id="A0A484F979"/>
<dbReference type="Proteomes" id="UP000294855">
    <property type="component" value="Unassembled WGS sequence"/>
</dbReference>